<name>A0A813HAP6_POLGL</name>
<sequence length="1008" mass="110246">MAGDAQNREEDLHSRPSAVSVNAMPEQCLSPGSSPRSPGRPRWRPLPLQVNANKELEDTDPAAVAYAAYALSGDQADSFVHSPRSFTDPERAGGVLVVGGSLPSSLSNGQQRWRQRAATAHFSSQVEEESEDNAQAGVEIPGVHRRLRNLSDVTTVPPGRSPPLSPRLSNAGAKGRPGRFDALHDALHIGPLDIASALGGVDPAVVYVRLQNFSARRRGLMRLLVKRQEDILPSVEPTTPFTRGYSHEQVFGDEPLRPEDESGRPGRQTSIQSPTAQRLSPKAAAASPCVVEEKQRDSLGQKDKEGLDVVKDDAISEREDTVPEGHADRQPTLERRLSWGAGRTDITFVAESDGEEDAEVAEIAAIQFHLEDRSAASSLVIVLMASIRFSWEPVNISWSTSHQFVTSNFFGALRPLRCPISMSSFFIVPFGLLASAAARHEVVEQTVVSLPAASYQAERIRLHRDSEEFQYLRLRGIQYAEQPIGELRWQPPVPLRTSEGMLDATKWGADCVQDQSLYDTAVGIGFETAQSEACLFLNIWAPEPSSQVRNGSLPVLFWIHGGSFTAGGSTLYAGDEVMAFSPGAIYVTANYRLGALGFLGGEAVARSTRDGSSGNFGLQDTREALRWVRRNIAALGGDPGRITIFGESSGASLVATHMVAPKSFGFFSAAIMESGPFDNYTAQIEPEDGFQSLSSYAGCDREADADATLACLKQLPLLNSPGRPSLLSALVQSADDGYFSPAIDGVELMDTPEVLASLGRIAPVQAVMLGTNANEGRYMMPVDIPVPGAPWSTDAQLRQWLASQWPNDVDKIAELYPASQFDEPARYWKAAAQVYTDSQYTCPTRRSASWLLKSKRVNQDRIFVYSLTYEPSYEVAVGQFKFWRYFCKQWPLPCDAMKISFGVAHGAELDMVWGRASKFNATDAGVAHRIVRWWQQFADQFSPGSVDGVPWSAFGAGSGNETMLLRPHPVSASGSSEICDFWDRMHSVNYTFRGLEFRPLPEPQHIMI</sequence>
<accession>A0A813HAP6</accession>
<dbReference type="InterPro" id="IPR002018">
    <property type="entry name" value="CarbesteraseB"/>
</dbReference>
<dbReference type="OrthoDB" id="9000293at2759"/>
<evidence type="ECO:0000256" key="1">
    <source>
        <dbReference type="SAM" id="MobiDB-lite"/>
    </source>
</evidence>
<evidence type="ECO:0000259" key="2">
    <source>
        <dbReference type="Pfam" id="PF00135"/>
    </source>
</evidence>
<feature type="domain" description="Carboxylesterase type B" evidence="2">
    <location>
        <begin position="470"/>
        <end position="982"/>
    </location>
</feature>
<dbReference type="SUPFAM" id="SSF53474">
    <property type="entry name" value="alpha/beta-Hydrolases"/>
    <property type="match status" value="1"/>
</dbReference>
<evidence type="ECO:0000313" key="3">
    <source>
        <dbReference type="EMBL" id="CAE8634728.1"/>
    </source>
</evidence>
<feature type="region of interest" description="Disordered" evidence="1">
    <location>
        <begin position="115"/>
        <end position="177"/>
    </location>
</feature>
<feature type="region of interest" description="Disordered" evidence="1">
    <location>
        <begin position="1"/>
        <end position="56"/>
    </location>
</feature>
<proteinExistence type="predicted"/>
<gene>
    <name evidence="3" type="ORF">PGLA1383_LOCUS50349</name>
</gene>
<reference evidence="3" key="1">
    <citation type="submission" date="2021-02" db="EMBL/GenBank/DDBJ databases">
        <authorList>
            <person name="Dougan E. K."/>
            <person name="Rhodes N."/>
            <person name="Thang M."/>
            <person name="Chan C."/>
        </authorList>
    </citation>
    <scope>NUCLEOTIDE SEQUENCE</scope>
</reference>
<dbReference type="InterPro" id="IPR050309">
    <property type="entry name" value="Type-B_Carboxylest/Lipase"/>
</dbReference>
<protein>
    <recommendedName>
        <fullName evidence="2">Carboxylesterase type B domain-containing protein</fullName>
    </recommendedName>
</protein>
<feature type="compositionally biased region" description="Polar residues" evidence="1">
    <location>
        <begin position="267"/>
        <end position="278"/>
    </location>
</feature>
<comment type="caution">
    <text evidence="3">The sequence shown here is derived from an EMBL/GenBank/DDBJ whole genome shotgun (WGS) entry which is preliminary data.</text>
</comment>
<dbReference type="Gene3D" id="3.40.50.1820">
    <property type="entry name" value="alpha/beta hydrolase"/>
    <property type="match status" value="1"/>
</dbReference>
<keyword evidence="4" id="KW-1185">Reference proteome</keyword>
<feature type="compositionally biased region" description="Basic and acidic residues" evidence="1">
    <location>
        <begin position="254"/>
        <end position="264"/>
    </location>
</feature>
<dbReference type="InterPro" id="IPR029058">
    <property type="entry name" value="AB_hydrolase_fold"/>
</dbReference>
<organism evidence="3 4">
    <name type="scientific">Polarella glacialis</name>
    <name type="common">Dinoflagellate</name>
    <dbReference type="NCBI Taxonomy" id="89957"/>
    <lineage>
        <taxon>Eukaryota</taxon>
        <taxon>Sar</taxon>
        <taxon>Alveolata</taxon>
        <taxon>Dinophyceae</taxon>
        <taxon>Suessiales</taxon>
        <taxon>Suessiaceae</taxon>
        <taxon>Polarella</taxon>
    </lineage>
</organism>
<dbReference type="Proteomes" id="UP000654075">
    <property type="component" value="Unassembled WGS sequence"/>
</dbReference>
<dbReference type="PANTHER" id="PTHR11559">
    <property type="entry name" value="CARBOXYLESTERASE"/>
    <property type="match status" value="1"/>
</dbReference>
<dbReference type="Pfam" id="PF00135">
    <property type="entry name" value="COesterase"/>
    <property type="match status" value="1"/>
</dbReference>
<feature type="compositionally biased region" description="Basic and acidic residues" evidence="1">
    <location>
        <begin position="1"/>
        <end position="14"/>
    </location>
</feature>
<feature type="compositionally biased region" description="Basic and acidic residues" evidence="1">
    <location>
        <begin position="291"/>
        <end position="333"/>
    </location>
</feature>
<dbReference type="AlphaFoldDB" id="A0A813HAP6"/>
<dbReference type="EMBL" id="CAJNNV010031122">
    <property type="protein sequence ID" value="CAE8634728.1"/>
    <property type="molecule type" value="Genomic_DNA"/>
</dbReference>
<feature type="region of interest" description="Disordered" evidence="1">
    <location>
        <begin position="235"/>
        <end position="333"/>
    </location>
</feature>
<evidence type="ECO:0000313" key="4">
    <source>
        <dbReference type="Proteomes" id="UP000654075"/>
    </source>
</evidence>